<sequence>MPSAGEYPKSFRLVLQRAVSLSDSTWSYRVADLPPPSETNRLGLANEEHHVPANLAEHHIAFQFRPISPNRAINADALDKLVLISFANFHARSFHQQSGHGHAIGTQPSTPKEGPWLKIRKSIKKSSGGDDHSFAVVQYSKGVIIKSLEAVRPTVLSHIKTEHTPCLPSRERLTIAMYVPEKIESPRLSGR</sequence>
<organism evidence="1 2">
    <name type="scientific">Lasiosphaeria miniovina</name>
    <dbReference type="NCBI Taxonomy" id="1954250"/>
    <lineage>
        <taxon>Eukaryota</taxon>
        <taxon>Fungi</taxon>
        <taxon>Dikarya</taxon>
        <taxon>Ascomycota</taxon>
        <taxon>Pezizomycotina</taxon>
        <taxon>Sordariomycetes</taxon>
        <taxon>Sordariomycetidae</taxon>
        <taxon>Sordariales</taxon>
        <taxon>Lasiosphaeriaceae</taxon>
        <taxon>Lasiosphaeria</taxon>
    </lineage>
</organism>
<accession>A0AA40DKK8</accession>
<dbReference type="RefSeq" id="XP_060292243.1">
    <property type="nucleotide sequence ID" value="XM_060440528.1"/>
</dbReference>
<protein>
    <submittedName>
        <fullName evidence="1">Uncharacterized protein</fullName>
    </submittedName>
</protein>
<gene>
    <name evidence="1" type="ORF">B0T26DRAFT_680709</name>
</gene>
<evidence type="ECO:0000313" key="1">
    <source>
        <dbReference type="EMBL" id="KAK0707149.1"/>
    </source>
</evidence>
<dbReference type="AlphaFoldDB" id="A0AA40DKK8"/>
<dbReference type="EMBL" id="JAUIRO010000007">
    <property type="protein sequence ID" value="KAK0707149.1"/>
    <property type="molecule type" value="Genomic_DNA"/>
</dbReference>
<dbReference type="GeneID" id="85323798"/>
<evidence type="ECO:0000313" key="2">
    <source>
        <dbReference type="Proteomes" id="UP001172101"/>
    </source>
</evidence>
<dbReference type="Proteomes" id="UP001172101">
    <property type="component" value="Unassembled WGS sequence"/>
</dbReference>
<keyword evidence="2" id="KW-1185">Reference proteome</keyword>
<proteinExistence type="predicted"/>
<name>A0AA40DKK8_9PEZI</name>
<comment type="caution">
    <text evidence="1">The sequence shown here is derived from an EMBL/GenBank/DDBJ whole genome shotgun (WGS) entry which is preliminary data.</text>
</comment>
<reference evidence="1" key="1">
    <citation type="submission" date="2023-06" db="EMBL/GenBank/DDBJ databases">
        <title>Genome-scale phylogeny and comparative genomics of the fungal order Sordariales.</title>
        <authorList>
            <consortium name="Lawrence Berkeley National Laboratory"/>
            <person name="Hensen N."/>
            <person name="Bonometti L."/>
            <person name="Westerberg I."/>
            <person name="Brannstrom I.O."/>
            <person name="Guillou S."/>
            <person name="Cros-Aarteil S."/>
            <person name="Calhoun S."/>
            <person name="Haridas S."/>
            <person name="Kuo A."/>
            <person name="Mondo S."/>
            <person name="Pangilinan J."/>
            <person name="Riley R."/>
            <person name="LaButti K."/>
            <person name="Andreopoulos B."/>
            <person name="Lipzen A."/>
            <person name="Chen C."/>
            <person name="Yanf M."/>
            <person name="Daum C."/>
            <person name="Ng V."/>
            <person name="Clum A."/>
            <person name="Steindorff A."/>
            <person name="Ohm R."/>
            <person name="Martin F."/>
            <person name="Silar P."/>
            <person name="Natvig D."/>
            <person name="Lalanne C."/>
            <person name="Gautier V."/>
            <person name="Ament-velasquez S.L."/>
            <person name="Kruys A."/>
            <person name="Hutchinson M.I."/>
            <person name="Powell A.J."/>
            <person name="Barry K."/>
            <person name="Miller A.N."/>
            <person name="Grigoriev I.V."/>
            <person name="Debuchy R."/>
            <person name="Gladieux P."/>
            <person name="Thoren M.H."/>
            <person name="Johannesson H."/>
        </authorList>
    </citation>
    <scope>NUCLEOTIDE SEQUENCE</scope>
    <source>
        <strain evidence="1">SMH2392-1A</strain>
    </source>
</reference>